<dbReference type="PANTHER" id="PTHR39322">
    <property type="entry name" value="ACYL-HOMOSERINE-LACTONE SYNTHASE"/>
    <property type="match status" value="1"/>
</dbReference>
<evidence type="ECO:0000256" key="6">
    <source>
        <dbReference type="RuleBase" id="RU361135"/>
    </source>
</evidence>
<dbReference type="PANTHER" id="PTHR39322:SF1">
    <property type="entry name" value="ISOVALERYL-HOMOSERINE LACTONE SYNTHASE"/>
    <property type="match status" value="1"/>
</dbReference>
<dbReference type="RefSeq" id="WP_149633536.1">
    <property type="nucleotide sequence ID" value="NZ_VNIP01000003.1"/>
</dbReference>
<organism evidence="7 8">
    <name type="scientific">Rhizobium tropici</name>
    <dbReference type="NCBI Taxonomy" id="398"/>
    <lineage>
        <taxon>Bacteria</taxon>
        <taxon>Pseudomonadati</taxon>
        <taxon>Pseudomonadota</taxon>
        <taxon>Alphaproteobacteria</taxon>
        <taxon>Hyphomicrobiales</taxon>
        <taxon>Rhizobiaceae</taxon>
        <taxon>Rhizobium/Agrobacterium group</taxon>
        <taxon>Rhizobium</taxon>
    </lineage>
</organism>
<dbReference type="InterPro" id="IPR016181">
    <property type="entry name" value="Acyl_CoA_acyltransferase"/>
</dbReference>
<comment type="similarity">
    <text evidence="5 6">Belongs to the autoinducer synthase family.</text>
</comment>
<evidence type="ECO:0000313" key="8">
    <source>
        <dbReference type="Proteomes" id="UP000323608"/>
    </source>
</evidence>
<proteinExistence type="inferred from homology"/>
<dbReference type="GO" id="GO:0009372">
    <property type="term" value="P:quorum sensing"/>
    <property type="evidence" value="ECO:0007669"/>
    <property type="project" value="UniProtKB-UniRule"/>
</dbReference>
<accession>A0A5B0WEM2</accession>
<dbReference type="GO" id="GO:0007165">
    <property type="term" value="P:signal transduction"/>
    <property type="evidence" value="ECO:0007669"/>
    <property type="project" value="TreeGrafter"/>
</dbReference>
<gene>
    <name evidence="7" type="ORF">FP026_05135</name>
</gene>
<evidence type="ECO:0000313" key="7">
    <source>
        <dbReference type="EMBL" id="KAA1184755.1"/>
    </source>
</evidence>
<dbReference type="Pfam" id="PF00765">
    <property type="entry name" value="Autoind_synth"/>
    <property type="match status" value="1"/>
</dbReference>
<keyword evidence="1 5" id="KW-0673">Quorum sensing</keyword>
<sequence>MLHIITDRNMHDYQDEMDQAFRLRHRVFVEERGWNDLTRADGREIDQFDTADAVHMLFINEGEVLGYQRMLPSTEPHLLSEVLPQLCEQERPVGRHIWEWTRYCVEPAYREHGRALSAVSNTLLSGFVEWGLENGINTVIIEMQPLWILRLLQLHFRVSALGLPQSISGEDVVAVTASFDERTLAKLRSLKTDLRRRAA</sequence>
<keyword evidence="3 6" id="KW-0949">S-adenosyl-L-methionine</keyword>
<comment type="catalytic activity">
    <reaction evidence="6">
        <text>a fatty acyl-[ACP] + S-adenosyl-L-methionine = an N-acyl-L-homoserine lactone + S-methyl-5'-thioadenosine + holo-[ACP] + H(+)</text>
        <dbReference type="Rhea" id="RHEA:10096"/>
        <dbReference type="Rhea" id="RHEA-COMP:9685"/>
        <dbReference type="Rhea" id="RHEA-COMP:14125"/>
        <dbReference type="ChEBI" id="CHEBI:15378"/>
        <dbReference type="ChEBI" id="CHEBI:17509"/>
        <dbReference type="ChEBI" id="CHEBI:55474"/>
        <dbReference type="ChEBI" id="CHEBI:59789"/>
        <dbReference type="ChEBI" id="CHEBI:64479"/>
        <dbReference type="ChEBI" id="CHEBI:138651"/>
        <dbReference type="EC" id="2.3.1.184"/>
    </reaction>
</comment>
<keyword evidence="2 6" id="KW-0808">Transferase</keyword>
<dbReference type="AlphaFoldDB" id="A0A5B0WEM2"/>
<dbReference type="PRINTS" id="PR01549">
    <property type="entry name" value="AUTOINDCRSYN"/>
</dbReference>
<dbReference type="Gene3D" id="3.40.630.30">
    <property type="match status" value="1"/>
</dbReference>
<dbReference type="EC" id="2.3.1.184" evidence="6"/>
<name>A0A5B0WEM2_RHITR</name>
<dbReference type="Proteomes" id="UP000323608">
    <property type="component" value="Unassembled WGS sequence"/>
</dbReference>
<keyword evidence="4 5" id="KW-0071">Autoinducer synthesis</keyword>
<dbReference type="PROSITE" id="PS51187">
    <property type="entry name" value="AUTOINDUCER_SYNTH_2"/>
    <property type="match status" value="1"/>
</dbReference>
<evidence type="ECO:0000256" key="2">
    <source>
        <dbReference type="ARBA" id="ARBA00022679"/>
    </source>
</evidence>
<dbReference type="EMBL" id="VNIP01000003">
    <property type="protein sequence ID" value="KAA1184755.1"/>
    <property type="molecule type" value="Genomic_DNA"/>
</dbReference>
<dbReference type="SUPFAM" id="SSF55729">
    <property type="entry name" value="Acyl-CoA N-acyltransferases (Nat)"/>
    <property type="match status" value="1"/>
</dbReference>
<dbReference type="InterPro" id="IPR001690">
    <property type="entry name" value="Autoind_synthase"/>
</dbReference>
<reference evidence="7 8" key="1">
    <citation type="submission" date="2019-07" db="EMBL/GenBank/DDBJ databases">
        <title>The Draft Genome Sequence of Rhizobium tropici SARCC-755 Associated with Superior Nodulation on Pigeonpea (Cajanus cajan (L.) Millsp.).</title>
        <authorList>
            <person name="Bopape F.L."/>
            <person name="Hassen A.I."/>
            <person name="Swanevelder Z.H."/>
            <person name="Gwata E.T."/>
        </authorList>
    </citation>
    <scope>NUCLEOTIDE SEQUENCE [LARGE SCALE GENOMIC DNA]</scope>
    <source>
        <strain evidence="7 8">SARCC-755</strain>
    </source>
</reference>
<evidence type="ECO:0000256" key="4">
    <source>
        <dbReference type="ARBA" id="ARBA00022929"/>
    </source>
</evidence>
<dbReference type="OrthoDB" id="6169313at2"/>
<evidence type="ECO:0000256" key="5">
    <source>
        <dbReference type="PROSITE-ProRule" id="PRU00533"/>
    </source>
</evidence>
<dbReference type="GO" id="GO:0061579">
    <property type="term" value="F:N-acyl homoserine lactone synthase activity"/>
    <property type="evidence" value="ECO:0007669"/>
    <property type="project" value="UniProtKB-UniRule"/>
</dbReference>
<evidence type="ECO:0000256" key="3">
    <source>
        <dbReference type="ARBA" id="ARBA00022691"/>
    </source>
</evidence>
<protein>
    <recommendedName>
        <fullName evidence="6">Acyl-homoserine-lactone synthase</fullName>
        <ecNumber evidence="6">2.3.1.184</ecNumber>
    </recommendedName>
    <alternativeName>
        <fullName evidence="6">Autoinducer synthesis protein</fullName>
    </alternativeName>
</protein>
<comment type="caution">
    <text evidence="7">The sequence shown here is derived from an EMBL/GenBank/DDBJ whole genome shotgun (WGS) entry which is preliminary data.</text>
</comment>
<evidence type="ECO:0000256" key="1">
    <source>
        <dbReference type="ARBA" id="ARBA00022654"/>
    </source>
</evidence>